<name>A0A1G7QCV7_9RHOB</name>
<protein>
    <submittedName>
        <fullName evidence="2">Exopolysaccharide biosynthesis protein YbjH</fullName>
    </submittedName>
</protein>
<reference evidence="2 3" key="1">
    <citation type="submission" date="2016-10" db="EMBL/GenBank/DDBJ databases">
        <authorList>
            <person name="de Groot N.N."/>
        </authorList>
    </citation>
    <scope>NUCLEOTIDE SEQUENCE [LARGE SCALE GENOMIC DNA]</scope>
    <source>
        <strain evidence="2 3">DSM 27375</strain>
    </source>
</reference>
<evidence type="ECO:0000313" key="2">
    <source>
        <dbReference type="EMBL" id="SDF96275.1"/>
    </source>
</evidence>
<proteinExistence type="predicted"/>
<dbReference type="InterPro" id="IPR010344">
    <property type="entry name" value="YbjH"/>
</dbReference>
<dbReference type="Proteomes" id="UP000182284">
    <property type="component" value="Unassembled WGS sequence"/>
</dbReference>
<feature type="signal peptide" evidence="1">
    <location>
        <begin position="1"/>
        <end position="23"/>
    </location>
</feature>
<feature type="chain" id="PRO_5010350259" evidence="1">
    <location>
        <begin position="24"/>
        <end position="699"/>
    </location>
</feature>
<dbReference type="EMBL" id="FNBL01000009">
    <property type="protein sequence ID" value="SDF96275.1"/>
    <property type="molecule type" value="Genomic_DNA"/>
</dbReference>
<dbReference type="Pfam" id="PF06082">
    <property type="entry name" value="YjbH"/>
    <property type="match status" value="1"/>
</dbReference>
<keyword evidence="1" id="KW-0732">Signal</keyword>
<evidence type="ECO:0000256" key="1">
    <source>
        <dbReference type="SAM" id="SignalP"/>
    </source>
</evidence>
<accession>A0A1G7QCV7</accession>
<sequence>MTISRFFIGLGMGIFCATGPAGATDLRFSASSYGTPGLIDMPTGSPWPDGMLGLSSVLTKDMQKYTLTFQITPRIFGSFRYSILNGYDAGENRYDRSFDFGYLLMEETQYRPALSIGLRDFGGTGIYGSEYIAATKTFGDQLTLTGGIGWGRLASYGGFTNPLGIIDDSFETRPIQDVSINNTGRLDIKQWFHGDAAFFGGVEYRFNPRLTLKAEYSSDAYERETLKMGFDHKTPFNASLTYGFKNGAEVSVYALHGSEIGIRGSIPITPQKPKYPSGIEEAPPTLMPRQTQAALSWDANSVRQKNSSLSIALKDQGLTLEGITIEGDTATVRFVNGRYPAEAQALGRAARVLANQLPADITTFRLEAMANGVTTSRTTLRRSDLESLEYDLDGSWRSFARADFEDAAHSEAAPIAGIYPKFNWRITPYLDPSLFDPDNPVRADFGVQAAASLEPARGLVFSAAVRQPVAGNLDTSTRPSNSVLPHVRTDSAEYAKQSDLEIKYLTAEYFFRPGKNLYGRATVGYLETMYGGVSGEVLWKPVNGPLALGAELNYVKKRDFDQMFGFQDYDIVTGHASAYYDFGGGYLGQLDVGRYLAGDYGATFSVDREFDNGFRVGAFFTLTDVSFDDFGEGSFDKGIRFSVPVDWLTGAATQGGYGTTIRPVVRDGGARLDVRNRLYDVVRNSHTSELEDRWGKFWR</sequence>
<dbReference type="AlphaFoldDB" id="A0A1G7QCV7"/>
<gene>
    <name evidence="2" type="ORF">SAMN04488117_10992</name>
</gene>
<evidence type="ECO:0000313" key="3">
    <source>
        <dbReference type="Proteomes" id="UP000182284"/>
    </source>
</evidence>
<organism evidence="2 3">
    <name type="scientific">Celeribacter baekdonensis</name>
    <dbReference type="NCBI Taxonomy" id="875171"/>
    <lineage>
        <taxon>Bacteria</taxon>
        <taxon>Pseudomonadati</taxon>
        <taxon>Pseudomonadota</taxon>
        <taxon>Alphaproteobacteria</taxon>
        <taxon>Rhodobacterales</taxon>
        <taxon>Roseobacteraceae</taxon>
        <taxon>Celeribacter</taxon>
    </lineage>
</organism>